<feature type="domain" description="DUF7793" evidence="2">
    <location>
        <begin position="24"/>
        <end position="126"/>
    </location>
</feature>
<evidence type="ECO:0000313" key="4">
    <source>
        <dbReference type="Proteomes" id="UP001597307"/>
    </source>
</evidence>
<evidence type="ECO:0000256" key="1">
    <source>
        <dbReference type="SAM" id="MobiDB-lite"/>
    </source>
</evidence>
<protein>
    <recommendedName>
        <fullName evidence="2">DUF7793 domain-containing protein</fullName>
    </recommendedName>
</protein>
<dbReference type="InterPro" id="IPR056695">
    <property type="entry name" value="DUF7793"/>
</dbReference>
<reference evidence="4" key="1">
    <citation type="journal article" date="2019" name="Int. J. Syst. Evol. Microbiol.">
        <title>The Global Catalogue of Microorganisms (GCM) 10K type strain sequencing project: providing services to taxonomists for standard genome sequencing and annotation.</title>
        <authorList>
            <consortium name="The Broad Institute Genomics Platform"/>
            <consortium name="The Broad Institute Genome Sequencing Center for Infectious Disease"/>
            <person name="Wu L."/>
            <person name="Ma J."/>
        </authorList>
    </citation>
    <scope>NUCLEOTIDE SEQUENCE [LARGE SCALE GENOMIC DNA]</scope>
    <source>
        <strain evidence="4">JCM 11496</strain>
    </source>
</reference>
<evidence type="ECO:0000313" key="3">
    <source>
        <dbReference type="EMBL" id="MFD1847455.1"/>
    </source>
</evidence>
<dbReference type="Proteomes" id="UP001597307">
    <property type="component" value="Unassembled WGS sequence"/>
</dbReference>
<dbReference type="RefSeq" id="WP_343879517.1">
    <property type="nucleotide sequence ID" value="NZ_BAAAIJ010000036.1"/>
</dbReference>
<keyword evidence="4" id="KW-1185">Reference proteome</keyword>
<dbReference type="Pfam" id="PF25056">
    <property type="entry name" value="DUF7793"/>
    <property type="match status" value="1"/>
</dbReference>
<dbReference type="EMBL" id="JBHUGA010000052">
    <property type="protein sequence ID" value="MFD1847455.1"/>
    <property type="molecule type" value="Genomic_DNA"/>
</dbReference>
<sequence>MERHRTTTTELAYFISGKARFLLLDNEVLYVRWQPFGVIDAEDARNVAALVLSYLPSGNRRVLFELSATTVTPEARRIFREAKGFTAAALVGASRVDEVTWAFAHSCQHPVSFFLTHAEAHRWLENQRSTQHASAPGPLQTGGEVSSPADVTVLGTRGSGKPTGAASSS</sequence>
<comment type="caution">
    <text evidence="3">The sequence shown here is derived from an EMBL/GenBank/DDBJ whole genome shotgun (WGS) entry which is preliminary data.</text>
</comment>
<proteinExistence type="predicted"/>
<organism evidence="3 4">
    <name type="scientific">Arthrobacter flavus</name>
    <dbReference type="NCBI Taxonomy" id="95172"/>
    <lineage>
        <taxon>Bacteria</taxon>
        <taxon>Bacillati</taxon>
        <taxon>Actinomycetota</taxon>
        <taxon>Actinomycetes</taxon>
        <taxon>Micrococcales</taxon>
        <taxon>Micrococcaceae</taxon>
        <taxon>Arthrobacter</taxon>
    </lineage>
</organism>
<feature type="region of interest" description="Disordered" evidence="1">
    <location>
        <begin position="126"/>
        <end position="169"/>
    </location>
</feature>
<evidence type="ECO:0000259" key="2">
    <source>
        <dbReference type="Pfam" id="PF25056"/>
    </source>
</evidence>
<accession>A0ABW4Q9R8</accession>
<dbReference type="Gene3D" id="3.40.1680.10">
    <property type="entry name" value="yp_829618.1 domain like"/>
    <property type="match status" value="1"/>
</dbReference>
<gene>
    <name evidence="3" type="ORF">ACFSFX_12715</name>
</gene>
<name>A0ABW4Q9R8_9MICC</name>